<protein>
    <submittedName>
        <fullName evidence="2">Uncharacterized protein</fullName>
    </submittedName>
</protein>
<evidence type="ECO:0000313" key="4">
    <source>
        <dbReference type="Proteomes" id="UP000663882"/>
    </source>
</evidence>
<evidence type="ECO:0000256" key="1">
    <source>
        <dbReference type="SAM" id="MobiDB-lite"/>
    </source>
</evidence>
<feature type="compositionally biased region" description="Acidic residues" evidence="1">
    <location>
        <begin position="128"/>
        <end position="152"/>
    </location>
</feature>
<dbReference type="GO" id="GO:0003676">
    <property type="term" value="F:nucleic acid binding"/>
    <property type="evidence" value="ECO:0007669"/>
    <property type="project" value="InterPro"/>
</dbReference>
<dbReference type="Gene3D" id="3.30.420.10">
    <property type="entry name" value="Ribonuclease H-like superfamily/Ribonuclease H"/>
    <property type="match status" value="1"/>
</dbReference>
<dbReference type="AlphaFoldDB" id="A0A814CBD5"/>
<reference evidence="2" key="1">
    <citation type="submission" date="2021-02" db="EMBL/GenBank/DDBJ databases">
        <authorList>
            <person name="Nowell W R."/>
        </authorList>
    </citation>
    <scope>NUCLEOTIDE SEQUENCE</scope>
</reference>
<sequence>MIANWLNDHNVLYTDGISKAELLQLAYANLPKKKYKVDEEAKIYRINILRLPNRHCTLNPTELAWANMKTYIRDRNTKFTLAEGNKLAQEWIDNLDATEATTCVNHVKQSEATFKKADMFAERMEEKLNDDDDEDEYSVYSADTDDDDGDDE</sequence>
<dbReference type="InterPro" id="IPR036397">
    <property type="entry name" value="RNaseH_sf"/>
</dbReference>
<dbReference type="OrthoDB" id="10039611at2759"/>
<proteinExistence type="predicted"/>
<dbReference type="PANTHER" id="PTHR33939">
    <property type="entry name" value="PROTEIN CBG22215"/>
    <property type="match status" value="1"/>
</dbReference>
<name>A0A814CBD5_9BILA</name>
<evidence type="ECO:0000313" key="2">
    <source>
        <dbReference type="EMBL" id="CAF0940224.1"/>
    </source>
</evidence>
<accession>A0A814CBD5</accession>
<dbReference type="EMBL" id="CAJNOO010000426">
    <property type="protein sequence ID" value="CAF0940224.1"/>
    <property type="molecule type" value="Genomic_DNA"/>
</dbReference>
<comment type="caution">
    <text evidence="2">The sequence shown here is derived from an EMBL/GenBank/DDBJ whole genome shotgun (WGS) entry which is preliminary data.</text>
</comment>
<gene>
    <name evidence="3" type="ORF">FNK824_LOCUS27648</name>
    <name evidence="2" type="ORF">RFH988_LOCUS11038</name>
</gene>
<dbReference type="Proteomes" id="UP000663882">
    <property type="component" value="Unassembled WGS sequence"/>
</dbReference>
<dbReference type="PANTHER" id="PTHR33939:SF1">
    <property type="entry name" value="DUF4371 DOMAIN-CONTAINING PROTEIN"/>
    <property type="match status" value="1"/>
</dbReference>
<organism evidence="2 4">
    <name type="scientific">Rotaria sordida</name>
    <dbReference type="NCBI Taxonomy" id="392033"/>
    <lineage>
        <taxon>Eukaryota</taxon>
        <taxon>Metazoa</taxon>
        <taxon>Spiralia</taxon>
        <taxon>Gnathifera</taxon>
        <taxon>Rotifera</taxon>
        <taxon>Eurotatoria</taxon>
        <taxon>Bdelloidea</taxon>
        <taxon>Philodinida</taxon>
        <taxon>Philodinidae</taxon>
        <taxon>Rotaria</taxon>
    </lineage>
</organism>
<feature type="region of interest" description="Disordered" evidence="1">
    <location>
        <begin position="125"/>
        <end position="152"/>
    </location>
</feature>
<dbReference type="Proteomes" id="UP000663874">
    <property type="component" value="Unassembled WGS sequence"/>
</dbReference>
<evidence type="ECO:0000313" key="3">
    <source>
        <dbReference type="EMBL" id="CAF4031038.1"/>
    </source>
</evidence>
<dbReference type="EMBL" id="CAJOBE010007261">
    <property type="protein sequence ID" value="CAF4031038.1"/>
    <property type="molecule type" value="Genomic_DNA"/>
</dbReference>